<protein>
    <submittedName>
        <fullName evidence="2">Uncharacterized protein</fullName>
    </submittedName>
</protein>
<evidence type="ECO:0000256" key="1">
    <source>
        <dbReference type="SAM" id="MobiDB-lite"/>
    </source>
</evidence>
<dbReference type="EMBL" id="BTGU01000022">
    <property type="protein sequence ID" value="GMN46181.1"/>
    <property type="molecule type" value="Genomic_DNA"/>
</dbReference>
<feature type="region of interest" description="Disordered" evidence="1">
    <location>
        <begin position="1"/>
        <end position="44"/>
    </location>
</feature>
<dbReference type="Proteomes" id="UP001187192">
    <property type="component" value="Unassembled WGS sequence"/>
</dbReference>
<reference evidence="2" key="1">
    <citation type="submission" date="2023-07" db="EMBL/GenBank/DDBJ databases">
        <title>draft genome sequence of fig (Ficus carica).</title>
        <authorList>
            <person name="Takahashi T."/>
            <person name="Nishimura K."/>
        </authorList>
    </citation>
    <scope>NUCLEOTIDE SEQUENCE</scope>
</reference>
<keyword evidence="3" id="KW-1185">Reference proteome</keyword>
<sequence>MHRAFMADERERQEEPLQGYTEAQHPIEPNEKHQCREPSSKEPVDGYEHTGRLLLLLQPICWVFSRGKHWGLAASYALLSSGGAKYDTQPSGSNAAPVHTWKHKWQMKGERSSSSRHTDLIPEDTPPNAAFDARFTTAARRSRATMNDER</sequence>
<feature type="compositionally biased region" description="Basic and acidic residues" evidence="1">
    <location>
        <begin position="1"/>
        <end position="15"/>
    </location>
</feature>
<evidence type="ECO:0000313" key="2">
    <source>
        <dbReference type="EMBL" id="GMN46181.1"/>
    </source>
</evidence>
<feature type="compositionally biased region" description="Basic and acidic residues" evidence="1">
    <location>
        <begin position="107"/>
        <end position="120"/>
    </location>
</feature>
<feature type="compositionally biased region" description="Low complexity" evidence="1">
    <location>
        <begin position="129"/>
        <end position="139"/>
    </location>
</feature>
<organism evidence="2 3">
    <name type="scientific">Ficus carica</name>
    <name type="common">Common fig</name>
    <dbReference type="NCBI Taxonomy" id="3494"/>
    <lineage>
        <taxon>Eukaryota</taxon>
        <taxon>Viridiplantae</taxon>
        <taxon>Streptophyta</taxon>
        <taxon>Embryophyta</taxon>
        <taxon>Tracheophyta</taxon>
        <taxon>Spermatophyta</taxon>
        <taxon>Magnoliopsida</taxon>
        <taxon>eudicotyledons</taxon>
        <taxon>Gunneridae</taxon>
        <taxon>Pentapetalae</taxon>
        <taxon>rosids</taxon>
        <taxon>fabids</taxon>
        <taxon>Rosales</taxon>
        <taxon>Moraceae</taxon>
        <taxon>Ficeae</taxon>
        <taxon>Ficus</taxon>
    </lineage>
</organism>
<feature type="region of interest" description="Disordered" evidence="1">
    <location>
        <begin position="84"/>
        <end position="150"/>
    </location>
</feature>
<proteinExistence type="predicted"/>
<feature type="compositionally biased region" description="Basic and acidic residues" evidence="1">
    <location>
        <begin position="28"/>
        <end position="44"/>
    </location>
</feature>
<dbReference type="AlphaFoldDB" id="A0AA88D7T7"/>
<comment type="caution">
    <text evidence="2">The sequence shown here is derived from an EMBL/GenBank/DDBJ whole genome shotgun (WGS) entry which is preliminary data.</text>
</comment>
<accession>A0AA88D7T7</accession>
<gene>
    <name evidence="2" type="ORF">TIFTF001_015370</name>
</gene>
<name>A0AA88D7T7_FICCA</name>
<evidence type="ECO:0000313" key="3">
    <source>
        <dbReference type="Proteomes" id="UP001187192"/>
    </source>
</evidence>